<evidence type="ECO:0000313" key="2">
    <source>
        <dbReference type="Proteomes" id="UP000005326"/>
    </source>
</evidence>
<comment type="caution">
    <text evidence="1">The sequence shown here is derived from an EMBL/GenBank/DDBJ whole genome shotgun (WGS) entry which is preliminary data.</text>
</comment>
<dbReference type="AlphaFoldDB" id="B0MNT2"/>
<keyword evidence="2" id="KW-1185">Reference proteome</keyword>
<evidence type="ECO:0000313" key="1">
    <source>
        <dbReference type="EMBL" id="EDS00569.1"/>
    </source>
</evidence>
<gene>
    <name evidence="1" type="ORF">EUBSIR_01489</name>
</gene>
<dbReference type="EMBL" id="ABCA03000047">
    <property type="protein sequence ID" value="EDS00569.1"/>
    <property type="molecule type" value="Genomic_DNA"/>
</dbReference>
<reference evidence="1" key="2">
    <citation type="submission" date="2014-06" db="EMBL/GenBank/DDBJ databases">
        <title>Draft genome sequence of Eubacterium siraeum (DSM 15702).</title>
        <authorList>
            <person name="Sudarsanam P."/>
            <person name="Ley R."/>
            <person name="Guruge J."/>
            <person name="Turnbaugh P.J."/>
            <person name="Mahowald M."/>
            <person name="Liep D."/>
            <person name="Gordon J."/>
        </authorList>
    </citation>
    <scope>NUCLEOTIDE SEQUENCE</scope>
    <source>
        <strain evidence="1">DSM 15702</strain>
    </source>
</reference>
<reference evidence="1" key="1">
    <citation type="submission" date="2007-10" db="EMBL/GenBank/DDBJ databases">
        <authorList>
            <person name="Fulton L."/>
            <person name="Clifton S."/>
            <person name="Fulton B."/>
            <person name="Xu J."/>
            <person name="Minx P."/>
            <person name="Pepin K.H."/>
            <person name="Johnson M."/>
            <person name="Thiruvilangam P."/>
            <person name="Bhonagiri V."/>
            <person name="Nash W.E."/>
            <person name="Mardis E.R."/>
            <person name="Wilson R.K."/>
        </authorList>
    </citation>
    <scope>NUCLEOTIDE SEQUENCE [LARGE SCALE GENOMIC DNA]</scope>
    <source>
        <strain evidence="1">DSM 15702</strain>
    </source>
</reference>
<organism evidence="1 2">
    <name type="scientific">[Eubacterium] siraeum DSM 15702</name>
    <dbReference type="NCBI Taxonomy" id="428128"/>
    <lineage>
        <taxon>Bacteria</taxon>
        <taxon>Bacillati</taxon>
        <taxon>Bacillota</taxon>
        <taxon>Clostridia</taxon>
        <taxon>Eubacteriales</taxon>
        <taxon>Oscillospiraceae</taxon>
        <taxon>Oscillospiraceae incertae sedis</taxon>
    </lineage>
</organism>
<accession>B0MNT2</accession>
<proteinExistence type="predicted"/>
<sequence>MSTDTAVRRLLPAGKSFYIKTFSDGCVSNTAFLCGKIGYRRF</sequence>
<name>B0MNT2_9FIRM</name>
<protein>
    <submittedName>
        <fullName evidence="1">Uncharacterized protein</fullName>
    </submittedName>
</protein>
<dbReference type="Proteomes" id="UP000005326">
    <property type="component" value="Unassembled WGS sequence"/>
</dbReference>